<sequence>MVPRLVILLLLLSGFNAFSQDAYNRLEALDSDELLIKQKGTRLVTRPGERYLIVDHFSLFGGYQRYRYFPGEQIRFRLKNSTTKFNEQIGIITDTTFTFVLVNEAVGRMEHREVALNDIRLIKATNRIPWVTEGSIMLPLAGLVYLGADFFNRGVDGKRFTTDPQTLIVSGALVATGLICYKFSFHSIKLGKKNKIRVLQTY</sequence>
<organism evidence="3 4">
    <name type="scientific">Ravibacter arvi</name>
    <dbReference type="NCBI Taxonomy" id="2051041"/>
    <lineage>
        <taxon>Bacteria</taxon>
        <taxon>Pseudomonadati</taxon>
        <taxon>Bacteroidota</taxon>
        <taxon>Cytophagia</taxon>
        <taxon>Cytophagales</taxon>
        <taxon>Spirosomataceae</taxon>
        <taxon>Ravibacter</taxon>
    </lineage>
</organism>
<feature type="chain" id="PRO_5046060998" evidence="2">
    <location>
        <begin position="20"/>
        <end position="202"/>
    </location>
</feature>
<evidence type="ECO:0000313" key="3">
    <source>
        <dbReference type="EMBL" id="GAA4445727.1"/>
    </source>
</evidence>
<dbReference type="EMBL" id="BAABEY010000036">
    <property type="protein sequence ID" value="GAA4445727.1"/>
    <property type="molecule type" value="Genomic_DNA"/>
</dbReference>
<name>A0ABP8MAR0_9BACT</name>
<keyword evidence="4" id="KW-1185">Reference proteome</keyword>
<feature type="transmembrane region" description="Helical" evidence="1">
    <location>
        <begin position="167"/>
        <end position="185"/>
    </location>
</feature>
<keyword evidence="1" id="KW-0812">Transmembrane</keyword>
<protein>
    <submittedName>
        <fullName evidence="3">Uncharacterized protein</fullName>
    </submittedName>
</protein>
<evidence type="ECO:0000256" key="1">
    <source>
        <dbReference type="SAM" id="Phobius"/>
    </source>
</evidence>
<evidence type="ECO:0000313" key="4">
    <source>
        <dbReference type="Proteomes" id="UP001501508"/>
    </source>
</evidence>
<evidence type="ECO:0000256" key="2">
    <source>
        <dbReference type="SAM" id="SignalP"/>
    </source>
</evidence>
<comment type="caution">
    <text evidence="3">The sequence shown here is derived from an EMBL/GenBank/DDBJ whole genome shotgun (WGS) entry which is preliminary data.</text>
</comment>
<feature type="signal peptide" evidence="2">
    <location>
        <begin position="1"/>
        <end position="19"/>
    </location>
</feature>
<feature type="transmembrane region" description="Helical" evidence="1">
    <location>
        <begin position="128"/>
        <end position="147"/>
    </location>
</feature>
<proteinExistence type="predicted"/>
<dbReference type="RefSeq" id="WP_345032090.1">
    <property type="nucleotide sequence ID" value="NZ_BAABEY010000036.1"/>
</dbReference>
<dbReference type="Proteomes" id="UP001501508">
    <property type="component" value="Unassembled WGS sequence"/>
</dbReference>
<gene>
    <name evidence="3" type="ORF">GCM10023091_37670</name>
</gene>
<accession>A0ABP8MAR0</accession>
<reference evidence="4" key="1">
    <citation type="journal article" date="2019" name="Int. J. Syst. Evol. Microbiol.">
        <title>The Global Catalogue of Microorganisms (GCM) 10K type strain sequencing project: providing services to taxonomists for standard genome sequencing and annotation.</title>
        <authorList>
            <consortium name="The Broad Institute Genomics Platform"/>
            <consortium name="The Broad Institute Genome Sequencing Center for Infectious Disease"/>
            <person name="Wu L."/>
            <person name="Ma J."/>
        </authorList>
    </citation>
    <scope>NUCLEOTIDE SEQUENCE [LARGE SCALE GENOMIC DNA]</scope>
    <source>
        <strain evidence="4">JCM 31920</strain>
    </source>
</reference>
<keyword evidence="1" id="KW-0472">Membrane</keyword>
<keyword evidence="2" id="KW-0732">Signal</keyword>
<keyword evidence="1" id="KW-1133">Transmembrane helix</keyword>